<protein>
    <submittedName>
        <fullName evidence="2">DUF4906 domain-containing protein</fullName>
    </submittedName>
</protein>
<dbReference type="EMBL" id="VVXK01000029">
    <property type="protein sequence ID" value="KAA2365951.1"/>
    <property type="molecule type" value="Genomic_DNA"/>
</dbReference>
<sequence>MKQTIFILLALALCWGCITDREPTARSKVAVELTVRSAPMTTTTRATDETTIRDLNFYLMDKAGRVVVFRYLTTTTLRFECPPGVYLMRIAANVGRSLGESADLSRYMVTYQQDYDTLPMFYEQETTISCSSGSVVQLPPINVKRFVSKISYNLTAKPADMELKSVQLLTVPSTAALFAGNGPASGNPDDYTHGPEMLLTGRQAAGSYYMLPNLQGVRTSITDQKQKNADNAPPCASWLLIRATRGSKVLAYSVYLGENNTSDFNVRANCHYRLNITLLNDNTADTRIAAYTAAVYDDFDDGNIGGYCVYDPDYSLHVDMVNENSSLAISGRLEVTQGDSDYFEFDRTDCNNSFDFEIYNPKGGNYFYLDYGPSVFTKDNSTLAYRVTLTDEYGFAQSYDFKHTMANIVYAHTSAGGSVTADRCLYTQTANEGGGKRTAALCHEDGCRLTAAATGSYAFVGWYADAAYSRLLSSSESYNYVPRDSHADIYARFRVMETPLDSKGTANCYIAPALDTRYSFDATVQGNGKNTTNIWPQQLHGVSARVLWESGTLSETVVKDAAYSNGRISFSTGAVRGNAVIGLFDAAGNCIWSWHIWSVDYDPATMAQTYSSGAVFMDRNIGALTTDCTQPSSRGLYYQWGRKDPFPHPATCQDINKRADAVYAEGFEYAVSYPRNAGTESPYDNMTVEWSIAHPTTFMSDAMYEDWEEWTSVADWLYNHHPNLWGNVTTSNNNISKVSLKSIYDPCPVGWKVPSPEDFAGIERVSQSSPYYVTIHYNGNRTTNIPTGGTFVETRFMNNGQLGRLYTNAPYNMHWGTWACRYGDISCTSIFFSTGSVPSFIGTTDYYRYAANPIRCIRE</sequence>
<evidence type="ECO:0000313" key="2">
    <source>
        <dbReference type="EMBL" id="KAA2365951.1"/>
    </source>
</evidence>
<reference evidence="2 3" key="1">
    <citation type="journal article" date="2019" name="Nat. Med.">
        <title>A library of human gut bacterial isolates paired with longitudinal multiomics data enables mechanistic microbiome research.</title>
        <authorList>
            <person name="Poyet M."/>
            <person name="Groussin M."/>
            <person name="Gibbons S.M."/>
            <person name="Avila-Pacheco J."/>
            <person name="Jiang X."/>
            <person name="Kearney S.M."/>
            <person name="Perrotta A.R."/>
            <person name="Berdy B."/>
            <person name="Zhao S."/>
            <person name="Lieberman T.D."/>
            <person name="Swanson P.K."/>
            <person name="Smith M."/>
            <person name="Roesemann S."/>
            <person name="Alexander J.E."/>
            <person name="Rich S.A."/>
            <person name="Livny J."/>
            <person name="Vlamakis H."/>
            <person name="Clish C."/>
            <person name="Bullock K."/>
            <person name="Deik A."/>
            <person name="Scott J."/>
            <person name="Pierce K.A."/>
            <person name="Xavier R.J."/>
            <person name="Alm E.J."/>
        </authorList>
    </citation>
    <scope>NUCLEOTIDE SEQUENCE [LARGE SCALE GENOMIC DNA]</scope>
    <source>
        <strain evidence="2 3">BIOML-A2</strain>
    </source>
</reference>
<dbReference type="RefSeq" id="WP_009598550.1">
    <property type="nucleotide sequence ID" value="NZ_DBFBNC010000020.1"/>
</dbReference>
<gene>
    <name evidence="2" type="ORF">F2Y13_14125</name>
</gene>
<accession>A0A5B3FXK0</accession>
<dbReference type="Proteomes" id="UP000323567">
    <property type="component" value="Unassembled WGS sequence"/>
</dbReference>
<dbReference type="AlphaFoldDB" id="A0A5B3FXK0"/>
<feature type="domain" description="DUF4906" evidence="1">
    <location>
        <begin position="205"/>
        <end position="276"/>
    </location>
</feature>
<evidence type="ECO:0000313" key="3">
    <source>
        <dbReference type="Proteomes" id="UP000323567"/>
    </source>
</evidence>
<organism evidence="2 3">
    <name type="scientific">Alistipes shahii</name>
    <dbReference type="NCBI Taxonomy" id="328814"/>
    <lineage>
        <taxon>Bacteria</taxon>
        <taxon>Pseudomonadati</taxon>
        <taxon>Bacteroidota</taxon>
        <taxon>Bacteroidia</taxon>
        <taxon>Bacteroidales</taxon>
        <taxon>Rikenellaceae</taxon>
        <taxon>Alistipes</taxon>
    </lineage>
</organism>
<proteinExistence type="predicted"/>
<dbReference type="InterPro" id="IPR032594">
    <property type="entry name" value="DUF4906"/>
</dbReference>
<dbReference type="Pfam" id="PF16249">
    <property type="entry name" value="DUF4906"/>
    <property type="match status" value="1"/>
</dbReference>
<comment type="caution">
    <text evidence="2">The sequence shown here is derived from an EMBL/GenBank/DDBJ whole genome shotgun (WGS) entry which is preliminary data.</text>
</comment>
<name>A0A5B3FXK0_9BACT</name>
<evidence type="ECO:0000259" key="1">
    <source>
        <dbReference type="Pfam" id="PF16249"/>
    </source>
</evidence>